<evidence type="ECO:0000256" key="1">
    <source>
        <dbReference type="SAM" id="MobiDB-lite"/>
    </source>
</evidence>
<protein>
    <submittedName>
        <fullName evidence="2">Uncharacterized protein</fullName>
    </submittedName>
</protein>
<feature type="region of interest" description="Disordered" evidence="1">
    <location>
        <begin position="605"/>
        <end position="637"/>
    </location>
</feature>
<feature type="region of interest" description="Disordered" evidence="1">
    <location>
        <begin position="98"/>
        <end position="139"/>
    </location>
</feature>
<sequence>MTATSTAPEKLFVETTAQTHPPSSRNCARTVRAHPPPNAKSLALEPGLPEPLKKASPTSSPSVTYASTRRSHAAKTPRPLLLLVPLVQTTVSSLATTKWTSRATSNPGKSQRTPPTNGPDTTPQPTENATDGTDAHSDMAMDKAHPVDEILAAGVQADTQERLELGDPHPFVFTNNAQADQHRVVLAPLRESLKAHCSRQWTNTAWPSPRPPTTPAVFPPMPAHYQMAQAAPIFYFGAPATAQAAPQGQRLAAHPVLNRQPVELFMFPPIATHAAQEPKNRYANPHRQLPATPLPDPAGPDNVGRATKVQPNVDTFERLVISKDMVEANVHPESLQVINDAPGQHLIGVLFNGGKKANATITTQELVEGTTSAISDHADTATCFVFTVNAANPNIGTGTQVPSGYAGPYIFGVFVPDATARTRLQDQGVFAKDQGITFHLIGPEDYAIPWTAAIYSPSIEGGSAATAIALHAAFCLLIWNDVAIGVLINCHTWATDKSSLDERCFKLSETVNVVWKEDMKAYVVYMQPCTTDATAWHEIVAAICTHDLRHGHYIFKSLIPEERAHGPRCVICKNDDHFASGCPFTKDPLWWGPKDQISGLTEGLLTRRGRGQGRRAPRGYSGGRGGCGARGSRSWGN</sequence>
<proteinExistence type="predicted"/>
<feature type="compositionally biased region" description="Polar residues" evidence="1">
    <location>
        <begin position="98"/>
        <end position="131"/>
    </location>
</feature>
<dbReference type="Proteomes" id="UP000620124">
    <property type="component" value="Unassembled WGS sequence"/>
</dbReference>
<dbReference type="EMBL" id="JACAZI010000016">
    <property type="protein sequence ID" value="KAF7343048.1"/>
    <property type="molecule type" value="Genomic_DNA"/>
</dbReference>
<organism evidence="2 3">
    <name type="scientific">Mycena venus</name>
    <dbReference type="NCBI Taxonomy" id="2733690"/>
    <lineage>
        <taxon>Eukaryota</taxon>
        <taxon>Fungi</taxon>
        <taxon>Dikarya</taxon>
        <taxon>Basidiomycota</taxon>
        <taxon>Agaricomycotina</taxon>
        <taxon>Agaricomycetes</taxon>
        <taxon>Agaricomycetidae</taxon>
        <taxon>Agaricales</taxon>
        <taxon>Marasmiineae</taxon>
        <taxon>Mycenaceae</taxon>
        <taxon>Mycena</taxon>
    </lineage>
</organism>
<feature type="region of interest" description="Disordered" evidence="1">
    <location>
        <begin position="1"/>
        <end position="76"/>
    </location>
</feature>
<feature type="compositionally biased region" description="Polar residues" evidence="1">
    <location>
        <begin position="15"/>
        <end position="27"/>
    </location>
</feature>
<accession>A0A8H7CPR8</accession>
<evidence type="ECO:0000313" key="3">
    <source>
        <dbReference type="Proteomes" id="UP000620124"/>
    </source>
</evidence>
<gene>
    <name evidence="2" type="ORF">MVEN_01735100</name>
</gene>
<feature type="compositionally biased region" description="Gly residues" evidence="1">
    <location>
        <begin position="620"/>
        <end position="629"/>
    </location>
</feature>
<evidence type="ECO:0000313" key="2">
    <source>
        <dbReference type="EMBL" id="KAF7343048.1"/>
    </source>
</evidence>
<name>A0A8H7CPR8_9AGAR</name>
<keyword evidence="3" id="KW-1185">Reference proteome</keyword>
<comment type="caution">
    <text evidence="2">The sequence shown here is derived from an EMBL/GenBank/DDBJ whole genome shotgun (WGS) entry which is preliminary data.</text>
</comment>
<dbReference type="OrthoDB" id="3063857at2759"/>
<reference evidence="2" key="1">
    <citation type="submission" date="2020-05" db="EMBL/GenBank/DDBJ databases">
        <title>Mycena genomes resolve the evolution of fungal bioluminescence.</title>
        <authorList>
            <person name="Tsai I.J."/>
        </authorList>
    </citation>
    <scope>NUCLEOTIDE SEQUENCE</scope>
    <source>
        <strain evidence="2">CCC161011</strain>
    </source>
</reference>
<dbReference type="AlphaFoldDB" id="A0A8H7CPR8"/>
<feature type="compositionally biased region" description="Basic residues" evidence="1">
    <location>
        <begin position="607"/>
        <end position="617"/>
    </location>
</feature>
<feature type="compositionally biased region" description="Polar residues" evidence="1">
    <location>
        <begin position="56"/>
        <end position="68"/>
    </location>
</feature>